<protein>
    <submittedName>
        <fullName evidence="5">Protein kinase domain-containing protein</fullName>
    </submittedName>
</protein>
<dbReference type="GO" id="GO:0005524">
    <property type="term" value="F:ATP binding"/>
    <property type="evidence" value="ECO:0007669"/>
    <property type="project" value="InterPro"/>
</dbReference>
<dbReference type="AlphaFoldDB" id="A0A1I8JLL5"/>
<feature type="region of interest" description="Disordered" evidence="1">
    <location>
        <begin position="30"/>
        <end position="54"/>
    </location>
</feature>
<proteinExistence type="predicted"/>
<dbReference type="InterPro" id="IPR050122">
    <property type="entry name" value="RTK"/>
</dbReference>
<evidence type="ECO:0000313" key="5">
    <source>
        <dbReference type="WBParaSite" id="snap_masked-unitig_20425-processed-gene-0.0-mRNA-1"/>
    </source>
</evidence>
<evidence type="ECO:0000313" key="4">
    <source>
        <dbReference type="Proteomes" id="UP000095280"/>
    </source>
</evidence>
<evidence type="ECO:0000256" key="1">
    <source>
        <dbReference type="SAM" id="MobiDB-lite"/>
    </source>
</evidence>
<dbReference type="GO" id="GO:0007169">
    <property type="term" value="P:cell surface receptor protein tyrosine kinase signaling pathway"/>
    <property type="evidence" value="ECO:0007669"/>
    <property type="project" value="TreeGrafter"/>
</dbReference>
<name>A0A1I8JLL5_9PLAT</name>
<dbReference type="PANTHER" id="PTHR24416:SF611">
    <property type="entry name" value="TYROSINE-PROTEIN KINASE TRANSMEMBRANE RECEPTOR ROR"/>
    <property type="match status" value="1"/>
</dbReference>
<dbReference type="InterPro" id="IPR011009">
    <property type="entry name" value="Kinase-like_dom_sf"/>
</dbReference>
<keyword evidence="2" id="KW-1133">Transmembrane helix</keyword>
<dbReference type="WBParaSite" id="snap_masked-unitig_20425-processed-gene-0.0-mRNA-1">
    <property type="protein sequence ID" value="snap_masked-unitig_20425-processed-gene-0.0-mRNA-1"/>
    <property type="gene ID" value="snap_masked-unitig_20425-processed-gene-0.0"/>
</dbReference>
<dbReference type="InterPro" id="IPR000719">
    <property type="entry name" value="Prot_kinase_dom"/>
</dbReference>
<dbReference type="Gene3D" id="1.10.510.10">
    <property type="entry name" value="Transferase(Phosphotransferase) domain 1"/>
    <property type="match status" value="1"/>
</dbReference>
<dbReference type="GO" id="GO:0043235">
    <property type="term" value="C:receptor complex"/>
    <property type="evidence" value="ECO:0007669"/>
    <property type="project" value="TreeGrafter"/>
</dbReference>
<dbReference type="SUPFAM" id="SSF56112">
    <property type="entry name" value="Protein kinase-like (PK-like)"/>
    <property type="match status" value="1"/>
</dbReference>
<accession>A0A1I8JLL5</accession>
<keyword evidence="2" id="KW-0812">Transmembrane</keyword>
<organism evidence="4 5">
    <name type="scientific">Macrostomum lignano</name>
    <dbReference type="NCBI Taxonomy" id="282301"/>
    <lineage>
        <taxon>Eukaryota</taxon>
        <taxon>Metazoa</taxon>
        <taxon>Spiralia</taxon>
        <taxon>Lophotrochozoa</taxon>
        <taxon>Platyhelminthes</taxon>
        <taxon>Rhabditophora</taxon>
        <taxon>Macrostomorpha</taxon>
        <taxon>Macrostomida</taxon>
        <taxon>Macrostomidae</taxon>
        <taxon>Macrostomum</taxon>
    </lineage>
</organism>
<feature type="transmembrane region" description="Helical" evidence="2">
    <location>
        <begin position="157"/>
        <end position="180"/>
    </location>
</feature>
<evidence type="ECO:0000256" key="2">
    <source>
        <dbReference type="SAM" id="Phobius"/>
    </source>
</evidence>
<dbReference type="GO" id="GO:0005886">
    <property type="term" value="C:plasma membrane"/>
    <property type="evidence" value="ECO:0007669"/>
    <property type="project" value="TreeGrafter"/>
</dbReference>
<dbReference type="InterPro" id="IPR001245">
    <property type="entry name" value="Ser-Thr/Tyr_kinase_cat_dom"/>
</dbReference>
<dbReference type="Pfam" id="PF07714">
    <property type="entry name" value="PK_Tyr_Ser-Thr"/>
    <property type="match status" value="1"/>
</dbReference>
<dbReference type="PROSITE" id="PS50011">
    <property type="entry name" value="PROTEIN_KINASE_DOM"/>
    <property type="match status" value="1"/>
</dbReference>
<dbReference type="PROSITE" id="PS00109">
    <property type="entry name" value="PROTEIN_KINASE_TYR"/>
    <property type="match status" value="1"/>
</dbReference>
<dbReference type="InterPro" id="IPR008266">
    <property type="entry name" value="Tyr_kinase_AS"/>
</dbReference>
<reference evidence="5" key="1">
    <citation type="submission" date="2016-11" db="UniProtKB">
        <authorList>
            <consortium name="WormBaseParasite"/>
        </authorList>
    </citation>
    <scope>IDENTIFICATION</scope>
</reference>
<sequence length="378" mass="42368">MQDNNNTDGCTETNLREVADGHLIVRQVPRELTKPAPRLPGHEEPAVGSLQQSQQPRAWRARFKAALETTTFASDNSLLMMIDSKARIDIRPGAIKMDKFEELRTIKKISRGEQFMKTQVLDALRLQRLPNGRGAVQLQPGPCCRHLRTGMRCSESIVALGCLVFFIILLALMLLFFVLLRHYRQREYPAEGTAVSAAVRDQLVKYELDRSLVRAQQENGALGIFGHFCYVVRQRVNLAGGSAAKCPRGLLRYQGSCKSGLTPGTPRNSGRGAGLASARHLQQNATVLLQVAKRRKNKQESVVQLLKEAVSLTSVQHENVIPTRLGVCTETSPEALTRYALDIACGVEYLHSRDFVHRDLALRNCLINEYFQVKLRQW</sequence>
<keyword evidence="2" id="KW-0472">Membrane</keyword>
<dbReference type="Proteomes" id="UP000095280">
    <property type="component" value="Unplaced"/>
</dbReference>
<keyword evidence="4" id="KW-1185">Reference proteome</keyword>
<feature type="domain" description="Protein kinase" evidence="3">
    <location>
        <begin position="154"/>
        <end position="378"/>
    </location>
</feature>
<dbReference type="PANTHER" id="PTHR24416">
    <property type="entry name" value="TYROSINE-PROTEIN KINASE RECEPTOR"/>
    <property type="match status" value="1"/>
</dbReference>
<evidence type="ECO:0000259" key="3">
    <source>
        <dbReference type="PROSITE" id="PS50011"/>
    </source>
</evidence>
<dbReference type="GO" id="GO:0004714">
    <property type="term" value="F:transmembrane receptor protein tyrosine kinase activity"/>
    <property type="evidence" value="ECO:0007669"/>
    <property type="project" value="TreeGrafter"/>
</dbReference>